<evidence type="ECO:0000256" key="6">
    <source>
        <dbReference type="SAM" id="Phobius"/>
    </source>
</evidence>
<evidence type="ECO:0000256" key="4">
    <source>
        <dbReference type="ARBA" id="ARBA00023004"/>
    </source>
</evidence>
<dbReference type="InterPro" id="IPR050529">
    <property type="entry name" value="CYP450_sterol_14alpha_dmase"/>
</dbReference>
<sequence length="558" mass="64085">MEFKQVDFPMTFYFGGLFLALIVSICVKHKRRSMCSRETITTKPATIPSSVSVHMMPNAISMLLNPRKFMLRAEYYSNTFIPIRVRLLVKDIYIIRGVENMKKLWRESAHSSSTELHGSFHSKVLGMPKAASALYKKDNSGCTSKPHANSNIQPNNRIDYITHQVLKEFLQRPTCHQLATKFAVSMREQFLSLDIKDDWVQMPDLLHFFESELLTANLKVTYGSKLLELQSGFCDDFWQFSHHMCGFARPFSRWTMGFAHASRRRVLDTIKTWQRSIIDGEDANEATDISEPYWSNTDIRKWYSRFTSMDGFNDDAVASLYLGIIWVSNYNFILAIYWMVLEVFRDQDLLERIRDSLQDEAMESQTFPEEKFPLLHSALAETLRLHTEAYIIRRFIHKSVTFGGKWVVPANETCFASTHPAHQDESVWNTYGGAHPLDSFWAERFLVFPTDNLSGPLNPAYKERVKVSNNTDHGSAAPPSGRFSLEGLSASWIPFGGGPRACIGRHIAKQQILSCFVFLVRNFIIEVGSIDVNVDERNYGLGMQLPDRKTSFKICRRL</sequence>
<keyword evidence="2 5" id="KW-0349">Heme</keyword>
<dbReference type="InterPro" id="IPR017972">
    <property type="entry name" value="Cyt_P450_CS"/>
</dbReference>
<dbReference type="PANTHER" id="PTHR24304:SF2">
    <property type="entry name" value="24-HYDROXYCHOLESTEROL 7-ALPHA-HYDROXYLASE"/>
    <property type="match status" value="1"/>
</dbReference>
<comment type="similarity">
    <text evidence="1 5">Belongs to the cytochrome P450 family.</text>
</comment>
<dbReference type="AlphaFoldDB" id="A0A9W4XPR2"/>
<dbReference type="GO" id="GO:0005506">
    <property type="term" value="F:iron ion binding"/>
    <property type="evidence" value="ECO:0007669"/>
    <property type="project" value="InterPro"/>
</dbReference>
<dbReference type="GO" id="GO:0020037">
    <property type="term" value="F:heme binding"/>
    <property type="evidence" value="ECO:0007669"/>
    <property type="project" value="InterPro"/>
</dbReference>
<dbReference type="SUPFAM" id="SSF48264">
    <property type="entry name" value="Cytochrome P450"/>
    <property type="match status" value="1"/>
</dbReference>
<dbReference type="GO" id="GO:0016705">
    <property type="term" value="F:oxidoreductase activity, acting on paired donors, with incorporation or reduction of molecular oxygen"/>
    <property type="evidence" value="ECO:0007669"/>
    <property type="project" value="InterPro"/>
</dbReference>
<dbReference type="OrthoDB" id="3790920at2759"/>
<keyword evidence="6" id="KW-1133">Transmembrane helix</keyword>
<dbReference type="PROSITE" id="PS00086">
    <property type="entry name" value="CYTOCHROME_P450"/>
    <property type="match status" value="1"/>
</dbReference>
<dbReference type="Gene3D" id="1.10.630.10">
    <property type="entry name" value="Cytochrome P450"/>
    <property type="match status" value="1"/>
</dbReference>
<dbReference type="InterPro" id="IPR036396">
    <property type="entry name" value="Cyt_P450_sf"/>
</dbReference>
<dbReference type="Pfam" id="PF00067">
    <property type="entry name" value="p450"/>
    <property type="match status" value="2"/>
</dbReference>
<organism evidence="7 8">
    <name type="scientific">Periconia digitata</name>
    <dbReference type="NCBI Taxonomy" id="1303443"/>
    <lineage>
        <taxon>Eukaryota</taxon>
        <taxon>Fungi</taxon>
        <taxon>Dikarya</taxon>
        <taxon>Ascomycota</taxon>
        <taxon>Pezizomycotina</taxon>
        <taxon>Dothideomycetes</taxon>
        <taxon>Pleosporomycetidae</taxon>
        <taxon>Pleosporales</taxon>
        <taxon>Massarineae</taxon>
        <taxon>Periconiaceae</taxon>
        <taxon>Periconia</taxon>
    </lineage>
</organism>
<name>A0A9W4XPR2_9PLEO</name>
<evidence type="ECO:0008006" key="9">
    <source>
        <dbReference type="Google" id="ProtNLM"/>
    </source>
</evidence>
<keyword evidence="6" id="KW-0472">Membrane</keyword>
<protein>
    <recommendedName>
        <fullName evidence="9">Cytochrome P450</fullName>
    </recommendedName>
</protein>
<dbReference type="GO" id="GO:0008395">
    <property type="term" value="F:steroid hydroxylase activity"/>
    <property type="evidence" value="ECO:0007669"/>
    <property type="project" value="TreeGrafter"/>
</dbReference>
<dbReference type="Proteomes" id="UP001152607">
    <property type="component" value="Unassembled WGS sequence"/>
</dbReference>
<keyword evidence="6" id="KW-0812">Transmembrane</keyword>
<evidence type="ECO:0000256" key="5">
    <source>
        <dbReference type="RuleBase" id="RU000461"/>
    </source>
</evidence>
<gene>
    <name evidence="7" type="ORF">PDIGIT_LOCUS5934</name>
</gene>
<dbReference type="PANTHER" id="PTHR24304">
    <property type="entry name" value="CYTOCHROME P450 FAMILY 7"/>
    <property type="match status" value="1"/>
</dbReference>
<evidence type="ECO:0000256" key="3">
    <source>
        <dbReference type="ARBA" id="ARBA00022723"/>
    </source>
</evidence>
<evidence type="ECO:0000256" key="1">
    <source>
        <dbReference type="ARBA" id="ARBA00010617"/>
    </source>
</evidence>
<comment type="caution">
    <text evidence="7">The sequence shown here is derived from an EMBL/GenBank/DDBJ whole genome shotgun (WGS) entry which is preliminary data.</text>
</comment>
<reference evidence="7" key="1">
    <citation type="submission" date="2023-01" db="EMBL/GenBank/DDBJ databases">
        <authorList>
            <person name="Van Ghelder C."/>
            <person name="Rancurel C."/>
        </authorList>
    </citation>
    <scope>NUCLEOTIDE SEQUENCE</scope>
    <source>
        <strain evidence="7">CNCM I-4278</strain>
    </source>
</reference>
<evidence type="ECO:0000313" key="8">
    <source>
        <dbReference type="Proteomes" id="UP001152607"/>
    </source>
</evidence>
<keyword evidence="5" id="KW-0560">Oxidoreductase</keyword>
<keyword evidence="3 5" id="KW-0479">Metal-binding</keyword>
<dbReference type="InterPro" id="IPR001128">
    <property type="entry name" value="Cyt_P450"/>
</dbReference>
<feature type="transmembrane region" description="Helical" evidence="6">
    <location>
        <begin position="6"/>
        <end position="27"/>
    </location>
</feature>
<keyword evidence="8" id="KW-1185">Reference proteome</keyword>
<feature type="transmembrane region" description="Helical" evidence="6">
    <location>
        <begin position="318"/>
        <end position="340"/>
    </location>
</feature>
<evidence type="ECO:0000313" key="7">
    <source>
        <dbReference type="EMBL" id="CAI6332901.1"/>
    </source>
</evidence>
<evidence type="ECO:0000256" key="2">
    <source>
        <dbReference type="ARBA" id="ARBA00022617"/>
    </source>
</evidence>
<dbReference type="EMBL" id="CAOQHR010000004">
    <property type="protein sequence ID" value="CAI6332901.1"/>
    <property type="molecule type" value="Genomic_DNA"/>
</dbReference>
<keyword evidence="4 5" id="KW-0408">Iron</keyword>
<accession>A0A9W4XPR2</accession>
<proteinExistence type="inferred from homology"/>
<keyword evidence="5" id="KW-0503">Monooxygenase</keyword>